<name>F3Z1F2_DESAF</name>
<dbReference type="HOGENOM" id="CLU_116290_0_0_7"/>
<evidence type="ECO:0000259" key="2">
    <source>
        <dbReference type="Pfam" id="PF13690"/>
    </source>
</evidence>
<organism evidence="3 4">
    <name type="scientific">Desulfocurvibacter africanus subsp. africanus str. Walvis Bay</name>
    <dbReference type="NCBI Taxonomy" id="690850"/>
    <lineage>
        <taxon>Bacteria</taxon>
        <taxon>Pseudomonadati</taxon>
        <taxon>Thermodesulfobacteriota</taxon>
        <taxon>Desulfovibrionia</taxon>
        <taxon>Desulfovibrionales</taxon>
        <taxon>Desulfovibrionaceae</taxon>
        <taxon>Desulfocurvibacter</taxon>
    </lineage>
</organism>
<evidence type="ECO:0000256" key="1">
    <source>
        <dbReference type="ARBA" id="ARBA00022500"/>
    </source>
</evidence>
<keyword evidence="1" id="KW-0145">Chemotaxis</keyword>
<dbReference type="eggNOG" id="COG1406">
    <property type="taxonomic scope" value="Bacteria"/>
</dbReference>
<reference evidence="3 4" key="1">
    <citation type="journal article" date="2011" name="J. Bacteriol.">
        <title>Genome sequence of the mercury-methylating and pleomorphic Desulfovibrio africanus Strain Walvis Bay.</title>
        <authorList>
            <person name="Brown S.D."/>
            <person name="Wall J.D."/>
            <person name="Kucken A.M."/>
            <person name="Gilmour C.C."/>
            <person name="Podar M."/>
            <person name="Brandt C.C."/>
            <person name="Teshima H."/>
            <person name="Detter J.C."/>
            <person name="Han C.S."/>
            <person name="Land M.L."/>
            <person name="Lucas S."/>
            <person name="Han J."/>
            <person name="Pennacchio L."/>
            <person name="Nolan M."/>
            <person name="Pitluck S."/>
            <person name="Woyke T."/>
            <person name="Goodwin L."/>
            <person name="Palumbo A.V."/>
            <person name="Elias D.A."/>
        </authorList>
    </citation>
    <scope>NUCLEOTIDE SEQUENCE [LARGE SCALE GENOMIC DNA]</scope>
    <source>
        <strain evidence="3 4">Walvis Bay</strain>
    </source>
</reference>
<sequence length="154" mass="16224">MDINLAKPFIKATVDVLSTMAMITPTAGKPYVKKDAVAHGDVSGIIGITGEHNGTISVTFSKKCALAIVKNMLGDDIQDVLNDVKDAVGEITNMISGQARRGLSEMGYVFQAATPSVIMGNNHTISHISGGPIMAVPFTTEHGDFTVEVSFDAD</sequence>
<dbReference type="InterPro" id="IPR028051">
    <property type="entry name" value="CheX-like_dom"/>
</dbReference>
<dbReference type="CDD" id="cd17906">
    <property type="entry name" value="CheX"/>
    <property type="match status" value="1"/>
</dbReference>
<keyword evidence="4" id="KW-1185">Reference proteome</keyword>
<dbReference type="GO" id="GO:0006935">
    <property type="term" value="P:chemotaxis"/>
    <property type="evidence" value="ECO:0007669"/>
    <property type="project" value="UniProtKB-KW"/>
</dbReference>
<dbReference type="PANTHER" id="PTHR39452:SF1">
    <property type="entry name" value="CHEY-P PHOSPHATASE CHEX"/>
    <property type="match status" value="1"/>
</dbReference>
<protein>
    <submittedName>
        <fullName evidence="3">CheC domain protein</fullName>
    </submittedName>
</protein>
<dbReference type="EMBL" id="CP003221">
    <property type="protein sequence ID" value="EGJ49983.1"/>
    <property type="molecule type" value="Genomic_DNA"/>
</dbReference>
<accession>F3Z1F2</accession>
<gene>
    <name evidence="3" type="ORF">Desaf_1647</name>
</gene>
<dbReference type="InterPro" id="IPR028976">
    <property type="entry name" value="CheC-like_sf"/>
</dbReference>
<proteinExistence type="predicted"/>
<dbReference type="Gene3D" id="3.40.1550.10">
    <property type="entry name" value="CheC-like"/>
    <property type="match status" value="1"/>
</dbReference>
<dbReference type="Pfam" id="PF13690">
    <property type="entry name" value="CheX"/>
    <property type="match status" value="1"/>
</dbReference>
<dbReference type="Proteomes" id="UP000007844">
    <property type="component" value="Chromosome"/>
</dbReference>
<dbReference type="PANTHER" id="PTHR39452">
    <property type="entry name" value="CHEY-P PHOSPHATASE CHEX"/>
    <property type="match status" value="1"/>
</dbReference>
<dbReference type="RefSeq" id="WP_014259750.1">
    <property type="nucleotide sequence ID" value="NC_016629.1"/>
</dbReference>
<dbReference type="InterPro" id="IPR038756">
    <property type="entry name" value="CheX-like"/>
</dbReference>
<dbReference type="SUPFAM" id="SSF103039">
    <property type="entry name" value="CheC-like"/>
    <property type="match status" value="1"/>
</dbReference>
<dbReference type="AlphaFoldDB" id="F3Z1F2"/>
<evidence type="ECO:0000313" key="4">
    <source>
        <dbReference type="Proteomes" id="UP000007844"/>
    </source>
</evidence>
<dbReference type="STRING" id="690850.Desaf_1647"/>
<dbReference type="KEGG" id="daf:Desaf_1647"/>
<feature type="domain" description="Chemotaxis phosphatase CheX-like" evidence="2">
    <location>
        <begin position="42"/>
        <end position="139"/>
    </location>
</feature>
<evidence type="ECO:0000313" key="3">
    <source>
        <dbReference type="EMBL" id="EGJ49983.1"/>
    </source>
</evidence>